<keyword evidence="3" id="KW-0808">Transferase</keyword>
<evidence type="ECO:0000313" key="7">
    <source>
        <dbReference type="Proteomes" id="UP000504882"/>
    </source>
</evidence>
<evidence type="ECO:0000313" key="6">
    <source>
        <dbReference type="EMBL" id="TDE92724.1"/>
    </source>
</evidence>
<comment type="caution">
    <text evidence="6">The sequence shown here is derived from an EMBL/GenBank/DDBJ whole genome shotgun (WGS) entry which is preliminary data.</text>
</comment>
<evidence type="ECO:0000256" key="3">
    <source>
        <dbReference type="ARBA" id="ARBA00022679"/>
    </source>
</evidence>
<dbReference type="Proteomes" id="UP000504882">
    <property type="component" value="Unassembled WGS sequence"/>
</dbReference>
<dbReference type="Pfam" id="PF00534">
    <property type="entry name" value="Glycos_transf_1"/>
    <property type="match status" value="1"/>
</dbReference>
<gene>
    <name evidence="6" type="ORF">EXU48_14475</name>
</gene>
<feature type="domain" description="Glycosyl transferase family 1" evidence="4">
    <location>
        <begin position="171"/>
        <end position="333"/>
    </location>
</feature>
<protein>
    <recommendedName>
        <fullName evidence="1">D-inositol 3-phosphate glycosyltransferase</fullName>
    </recommendedName>
</protein>
<organism evidence="6 7">
    <name type="scientific">Occultella glacieicola</name>
    <dbReference type="NCBI Taxonomy" id="2518684"/>
    <lineage>
        <taxon>Bacteria</taxon>
        <taxon>Bacillati</taxon>
        <taxon>Actinomycetota</taxon>
        <taxon>Actinomycetes</taxon>
        <taxon>Micrococcales</taxon>
        <taxon>Ruaniaceae</taxon>
        <taxon>Occultella</taxon>
    </lineage>
</organism>
<dbReference type="SUPFAM" id="SSF53756">
    <property type="entry name" value="UDP-Glycosyltransferase/glycogen phosphorylase"/>
    <property type="match status" value="1"/>
</dbReference>
<dbReference type="RefSeq" id="WP_133108354.1">
    <property type="nucleotide sequence ID" value="NZ_SMNA01000006.1"/>
</dbReference>
<dbReference type="EMBL" id="SMNA01000006">
    <property type="protein sequence ID" value="TDE92724.1"/>
    <property type="molecule type" value="Genomic_DNA"/>
</dbReference>
<evidence type="ECO:0000256" key="1">
    <source>
        <dbReference type="ARBA" id="ARBA00021292"/>
    </source>
</evidence>
<evidence type="ECO:0000259" key="4">
    <source>
        <dbReference type="Pfam" id="PF00534"/>
    </source>
</evidence>
<dbReference type="Pfam" id="PF13439">
    <property type="entry name" value="Glyco_transf_4"/>
    <property type="match status" value="1"/>
</dbReference>
<evidence type="ECO:0000256" key="2">
    <source>
        <dbReference type="ARBA" id="ARBA00022676"/>
    </source>
</evidence>
<dbReference type="InterPro" id="IPR001296">
    <property type="entry name" value="Glyco_trans_1"/>
</dbReference>
<reference evidence="6 7" key="1">
    <citation type="submission" date="2019-03" db="EMBL/GenBank/DDBJ databases">
        <title>Genomic features of bacteria from cold environments.</title>
        <authorList>
            <person name="Shen L."/>
        </authorList>
    </citation>
    <scope>NUCLEOTIDE SEQUENCE [LARGE SCALE GENOMIC DNA]</scope>
    <source>
        <strain evidence="7">T3246-1</strain>
    </source>
</reference>
<feature type="domain" description="Glycosyltransferase subfamily 4-like N-terminal" evidence="5">
    <location>
        <begin position="69"/>
        <end position="157"/>
    </location>
</feature>
<accession>A0ABY2E292</accession>
<dbReference type="CDD" id="cd03801">
    <property type="entry name" value="GT4_PimA-like"/>
    <property type="match status" value="1"/>
</dbReference>
<dbReference type="InterPro" id="IPR028098">
    <property type="entry name" value="Glyco_trans_4-like_N"/>
</dbReference>
<dbReference type="Gene3D" id="3.40.50.2000">
    <property type="entry name" value="Glycogen Phosphorylase B"/>
    <property type="match status" value="2"/>
</dbReference>
<keyword evidence="2" id="KW-0328">Glycosyltransferase</keyword>
<dbReference type="InterPro" id="IPR050194">
    <property type="entry name" value="Glycosyltransferase_grp1"/>
</dbReference>
<name>A0ABY2E292_9MICO</name>
<keyword evidence="7" id="KW-1185">Reference proteome</keyword>
<evidence type="ECO:0000259" key="5">
    <source>
        <dbReference type="Pfam" id="PF13439"/>
    </source>
</evidence>
<proteinExistence type="predicted"/>
<sequence>MTLAFIPPDRSAVATSDQVRTDLPRINQMSESVFGPKGHGVHTAFLETTQGLRDLGYQVGTNERWRDGILHVHTLGPWPLLRLRTHRGPKVVSAHVTADSLRGSLRGSTVFRRAIEAYLRHFYGSADQVIAVSEAAKAELVAGGVRTPISVIPNGIDRRAFARSPDSRALARQDLDVGDREFVVLTVGQVQPRKGVDTFLEMARALPHVTFVWVGSVLFGALASSRGQLEAQMRSAPANVRFVGQLDRDRVAQWYLAADVFTSTARQETFGLVALEAAAASLPIVLRDITVFRELFGADGALFPSDAAGFAEAIEALRLDPGVRATAAANAEQLAHRYGAEVVAQSAADLYRSVLGAPAMARVRG</sequence>
<dbReference type="PANTHER" id="PTHR45947">
    <property type="entry name" value="SULFOQUINOVOSYL TRANSFERASE SQD2"/>
    <property type="match status" value="1"/>
</dbReference>
<dbReference type="PANTHER" id="PTHR45947:SF3">
    <property type="entry name" value="SULFOQUINOVOSYL TRANSFERASE SQD2"/>
    <property type="match status" value="1"/>
</dbReference>